<sequence>MTKERSEYGYVAKSKISGEVTVNDHYTYRVTWSPDDGEHVGLCAEFPSLSWLAGTPEAALKGIRKVVAEAVEDMRASGEEIPEPIADKRYSGEFRVRIPSELHRHLAIQAAEQGISLNRLASYKLAG</sequence>
<dbReference type="SUPFAM" id="SSF47598">
    <property type="entry name" value="Ribbon-helix-helix"/>
    <property type="match status" value="1"/>
</dbReference>
<gene>
    <name evidence="1" type="ORF">GCM10010981_08690</name>
</gene>
<dbReference type="InterPro" id="IPR010985">
    <property type="entry name" value="Ribbon_hlx_hlx"/>
</dbReference>
<organism evidence="1 2">
    <name type="scientific">Dyella nitratireducens</name>
    <dbReference type="NCBI Taxonomy" id="1849580"/>
    <lineage>
        <taxon>Bacteria</taxon>
        <taxon>Pseudomonadati</taxon>
        <taxon>Pseudomonadota</taxon>
        <taxon>Gammaproteobacteria</taxon>
        <taxon>Lysobacterales</taxon>
        <taxon>Rhodanobacteraceae</taxon>
        <taxon>Dyella</taxon>
    </lineage>
</organism>
<evidence type="ECO:0000313" key="2">
    <source>
        <dbReference type="Proteomes" id="UP000620046"/>
    </source>
</evidence>
<dbReference type="Pfam" id="PF05534">
    <property type="entry name" value="HicB"/>
    <property type="match status" value="1"/>
</dbReference>
<accession>A0ABQ1FMY6</accession>
<dbReference type="InterPro" id="IPR035069">
    <property type="entry name" value="TTHA1013/TTHA0281-like"/>
</dbReference>
<dbReference type="Proteomes" id="UP000620046">
    <property type="component" value="Unassembled WGS sequence"/>
</dbReference>
<reference evidence="2" key="1">
    <citation type="journal article" date="2019" name="Int. J. Syst. Evol. Microbiol.">
        <title>The Global Catalogue of Microorganisms (GCM) 10K type strain sequencing project: providing services to taxonomists for standard genome sequencing and annotation.</title>
        <authorList>
            <consortium name="The Broad Institute Genomics Platform"/>
            <consortium name="The Broad Institute Genome Sequencing Center for Infectious Disease"/>
            <person name="Wu L."/>
            <person name="Ma J."/>
        </authorList>
    </citation>
    <scope>NUCLEOTIDE SEQUENCE [LARGE SCALE GENOMIC DNA]</scope>
    <source>
        <strain evidence="2">CGMCC 1.15439</strain>
    </source>
</reference>
<evidence type="ECO:0000313" key="1">
    <source>
        <dbReference type="EMBL" id="GGA22739.1"/>
    </source>
</evidence>
<proteinExistence type="predicted"/>
<dbReference type="Gene3D" id="3.30.160.250">
    <property type="match status" value="1"/>
</dbReference>
<dbReference type="InterPro" id="IPR008651">
    <property type="entry name" value="Uncharacterised_HicB"/>
</dbReference>
<dbReference type="SUPFAM" id="SSF143100">
    <property type="entry name" value="TTHA1013/TTHA0281-like"/>
    <property type="match status" value="1"/>
</dbReference>
<protein>
    <recommendedName>
        <fullName evidence="3">Toxin-antitoxin system HicB family antitoxin</fullName>
    </recommendedName>
</protein>
<comment type="caution">
    <text evidence="1">The sequence shown here is derived from an EMBL/GenBank/DDBJ whole genome shotgun (WGS) entry which is preliminary data.</text>
</comment>
<name>A0ABQ1FMY6_9GAMM</name>
<evidence type="ECO:0008006" key="3">
    <source>
        <dbReference type="Google" id="ProtNLM"/>
    </source>
</evidence>
<keyword evidence="2" id="KW-1185">Reference proteome</keyword>
<dbReference type="EMBL" id="BMJA01000001">
    <property type="protein sequence ID" value="GGA22739.1"/>
    <property type="molecule type" value="Genomic_DNA"/>
</dbReference>